<dbReference type="InterPro" id="IPR038332">
    <property type="entry name" value="PPE_sf"/>
</dbReference>
<sequence length="197" mass="21574">MTLVGALPSEVLYGEFPPEINSANIYAGPGPASLLAAAEAWESVAAQMTSEVFKPFMKVLDTLLAEWSGSSAMQMHQAIGPFFEWLIELEAQLGVIPKEIHRIHEAYLTARKKMVDPKDISANRDAVHQLETDNALGQNTAAIATLEAKYKRYWMDDVHEMTVYELAVLDALSAMTPWGSPPPITIETGSAQEDNIG</sequence>
<dbReference type="AlphaFoldDB" id="A0A0I9TLN7"/>
<gene>
    <name evidence="3" type="ORF">ABH38_06930</name>
</gene>
<proteinExistence type="inferred from homology"/>
<dbReference type="EMBL" id="LDPR01000004">
    <property type="protein sequence ID" value="KLO37700.1"/>
    <property type="molecule type" value="Genomic_DNA"/>
</dbReference>
<dbReference type="Pfam" id="PF00823">
    <property type="entry name" value="PPE"/>
    <property type="match status" value="1"/>
</dbReference>
<protein>
    <recommendedName>
        <fullName evidence="2">PPE domain-containing protein</fullName>
    </recommendedName>
</protein>
<dbReference type="STRING" id="1202450.B586_07925"/>
<dbReference type="GO" id="GO:0052572">
    <property type="term" value="P:response to host immune response"/>
    <property type="evidence" value="ECO:0007669"/>
    <property type="project" value="TreeGrafter"/>
</dbReference>
<comment type="caution">
    <text evidence="3">The sequence shown here is derived from an EMBL/GenBank/DDBJ whole genome shotgun (WGS) entry which is preliminary data.</text>
</comment>
<dbReference type="RefSeq" id="WP_047314907.1">
    <property type="nucleotide sequence ID" value="NZ_LDPQ01000009.1"/>
</dbReference>
<evidence type="ECO:0000313" key="3">
    <source>
        <dbReference type="EMBL" id="KLO37700.1"/>
    </source>
</evidence>
<name>A0A0I9TLN7_9MYCO</name>
<evidence type="ECO:0000259" key="2">
    <source>
        <dbReference type="Pfam" id="PF00823"/>
    </source>
</evidence>
<accession>A0A0I9TLN7</accession>
<keyword evidence="4" id="KW-1185">Reference proteome</keyword>
<dbReference type="Proteomes" id="UP000036334">
    <property type="component" value="Unassembled WGS sequence"/>
</dbReference>
<dbReference type="PANTHER" id="PTHR46766:SF1">
    <property type="entry name" value="GLUTAMINE-RICH PROTEIN 2"/>
    <property type="match status" value="1"/>
</dbReference>
<comment type="similarity">
    <text evidence="1">Belongs to the mycobacterial PPE family.</text>
</comment>
<dbReference type="InterPro" id="IPR000030">
    <property type="entry name" value="PPE_dom"/>
</dbReference>
<dbReference type="PATRIC" id="fig|29311.18.peg.4342"/>
<dbReference type="SUPFAM" id="SSF140459">
    <property type="entry name" value="PE/PPE dimer-like"/>
    <property type="match status" value="1"/>
</dbReference>
<evidence type="ECO:0000256" key="1">
    <source>
        <dbReference type="ARBA" id="ARBA00010652"/>
    </source>
</evidence>
<organism evidence="3 4">
    <name type="scientific">Mycobacterium haemophilum</name>
    <dbReference type="NCBI Taxonomy" id="29311"/>
    <lineage>
        <taxon>Bacteria</taxon>
        <taxon>Bacillati</taxon>
        <taxon>Actinomycetota</taxon>
        <taxon>Actinomycetes</taxon>
        <taxon>Mycobacteriales</taxon>
        <taxon>Mycobacteriaceae</taxon>
        <taxon>Mycobacterium</taxon>
    </lineage>
</organism>
<evidence type="ECO:0000313" key="4">
    <source>
        <dbReference type="Proteomes" id="UP000036334"/>
    </source>
</evidence>
<feature type="domain" description="PPE" evidence="2">
    <location>
        <begin position="13"/>
        <end position="175"/>
    </location>
</feature>
<dbReference type="PANTHER" id="PTHR46766">
    <property type="entry name" value="GLUTAMINE-RICH PROTEIN 2"/>
    <property type="match status" value="1"/>
</dbReference>
<dbReference type="Gene3D" id="1.20.1260.20">
    <property type="entry name" value="PPE superfamily"/>
    <property type="match status" value="1"/>
</dbReference>
<reference evidence="3 4" key="1">
    <citation type="submission" date="2015-05" db="EMBL/GenBank/DDBJ databases">
        <title>Genome sequence of Mycobacterium haemophilum.</title>
        <authorList>
            <person name="Greninger A.L."/>
            <person name="Cunningham G."/>
            <person name="Miller S."/>
        </authorList>
    </citation>
    <scope>NUCLEOTIDE SEQUENCE [LARGE SCALE GENOMIC DNA]</scope>
    <source>
        <strain evidence="4">UC1</strain>
    </source>
</reference>